<dbReference type="GO" id="GO:0106274">
    <property type="term" value="F:NAD+-protein-arginine ADP-ribosyltransferase activity"/>
    <property type="evidence" value="ECO:0007669"/>
    <property type="project" value="UniProtKB-EC"/>
</dbReference>
<name>A0A813RYK5_ADIRI</name>
<dbReference type="SUPFAM" id="SSF56399">
    <property type="entry name" value="ADP-ribosylation"/>
    <property type="match status" value="1"/>
</dbReference>
<evidence type="ECO:0000256" key="3">
    <source>
        <dbReference type="ARBA" id="ARBA00022679"/>
    </source>
</evidence>
<keyword evidence="6" id="KW-0521">NADP</keyword>
<feature type="transmembrane region" description="Helical" evidence="7">
    <location>
        <begin position="960"/>
        <end position="979"/>
    </location>
</feature>
<evidence type="ECO:0000256" key="2">
    <source>
        <dbReference type="ARBA" id="ARBA00022676"/>
    </source>
</evidence>
<dbReference type="Proteomes" id="UP000663828">
    <property type="component" value="Unassembled WGS sequence"/>
</dbReference>
<keyword evidence="3 6" id="KW-0808">Transferase</keyword>
<evidence type="ECO:0000313" key="8">
    <source>
        <dbReference type="EMBL" id="CAF0787402.1"/>
    </source>
</evidence>
<keyword evidence="7" id="KW-0812">Transmembrane</keyword>
<keyword evidence="6" id="KW-0520">NAD</keyword>
<comment type="catalytic activity">
    <reaction evidence="5 6">
        <text>L-arginyl-[protein] + NAD(+) = N(omega)-(ADP-D-ribosyl)-L-arginyl-[protein] + nicotinamide + H(+)</text>
        <dbReference type="Rhea" id="RHEA:19149"/>
        <dbReference type="Rhea" id="RHEA-COMP:10532"/>
        <dbReference type="Rhea" id="RHEA-COMP:15087"/>
        <dbReference type="ChEBI" id="CHEBI:15378"/>
        <dbReference type="ChEBI" id="CHEBI:17154"/>
        <dbReference type="ChEBI" id="CHEBI:29965"/>
        <dbReference type="ChEBI" id="CHEBI:57540"/>
        <dbReference type="ChEBI" id="CHEBI:142554"/>
        <dbReference type="EC" id="2.4.2.31"/>
    </reaction>
</comment>
<accession>A0A813RYK5</accession>
<evidence type="ECO:0000256" key="6">
    <source>
        <dbReference type="RuleBase" id="RU361228"/>
    </source>
</evidence>
<dbReference type="Gene3D" id="3.90.176.10">
    <property type="entry name" value="Toxin ADP-ribosyltransferase, Chain A, domain 1"/>
    <property type="match status" value="1"/>
</dbReference>
<evidence type="ECO:0000313" key="9">
    <source>
        <dbReference type="Proteomes" id="UP000663828"/>
    </source>
</evidence>
<proteinExistence type="inferred from homology"/>
<comment type="caution">
    <text evidence="8">The sequence shown here is derived from an EMBL/GenBank/DDBJ whole genome shotgun (WGS) entry which is preliminary data.</text>
</comment>
<dbReference type="Pfam" id="PF01129">
    <property type="entry name" value="ART"/>
    <property type="match status" value="1"/>
</dbReference>
<organism evidence="8 9">
    <name type="scientific">Adineta ricciae</name>
    <name type="common">Rotifer</name>
    <dbReference type="NCBI Taxonomy" id="249248"/>
    <lineage>
        <taxon>Eukaryota</taxon>
        <taxon>Metazoa</taxon>
        <taxon>Spiralia</taxon>
        <taxon>Gnathifera</taxon>
        <taxon>Rotifera</taxon>
        <taxon>Eurotatoria</taxon>
        <taxon>Bdelloidea</taxon>
        <taxon>Adinetida</taxon>
        <taxon>Adinetidae</taxon>
        <taxon>Adineta</taxon>
    </lineage>
</organism>
<dbReference type="EC" id="2.4.2.31" evidence="6"/>
<dbReference type="Gene3D" id="1.20.1070.10">
    <property type="entry name" value="Rhodopsin 7-helix transmembrane proteins"/>
    <property type="match status" value="1"/>
</dbReference>
<keyword evidence="4" id="KW-0548">Nucleotidyltransferase</keyword>
<keyword evidence="2 6" id="KW-0328">Glycosyltransferase</keyword>
<comment type="similarity">
    <text evidence="1 6">Belongs to the Arg-specific ADP-ribosyltransferase family.</text>
</comment>
<sequence>MDRITEYSVLWLDDKQNDPLNEYKIERSRLRRIIDYLKFFTQIEICIENIRSINNQQIFVIVASSCYLPLKNQIQSLSQVRSIYTYEEDSNDGHISDTTHIYQQIIPKMFKHPNDLLAQLSQDIRVFLRQNMGIDSTLPFSALSSNEERTTGLHSRTDIHWFPYLMEALQEIPPVANGKENFVNECRKLYVDNEPALKFINEFNDTYESHMAVAWYTREGILYQLFNRVLRQLDQHKIFLLHFFIYDLSQQLKKEADNSKDADWRKEPVYRGQRISKAEIEFLKEQRMLYLNTFLSTTKNLMLAEIYAGVGSHDSNRDSAEQPVIFKIASCTRNLFGKSAASIDHLSHFEGAEDEVLFAPTYTFFPMPIIYDENTAVWNVTLLQFIEAYDLRYEYLSYLVKLDVCLRTIIADNDNTNDDCALLVDHIISLIRELVIGDEDVVTLGSTSNQVVHTNVSRLELKGIALFAQPVLPRINSSISYLTLSMLYDCIATLFKCLGKYDLALENFLRAEKYATNQNDIHYITRKVKIAQIHKIVGNPSLAWDNFQEILPEISTDTELFERIFISIAMNKPLFKNEVDEQQNNRNVHQYLQYISTKADLKRFGPLIAGAYRDLSEYLFQNDGQQQQLIEFLESEVQIRKKIVQYDRSSRYDLAHRCKDLASLYGHKDCRKAIKYYREAVNNFKPYQEVGTRDLIAICWCEIGLLRPRHNVQIFINAFNLLLSDMDHRMEMTVADDIARCYMCLAKSYARSRRLNSQALETCLKSLRLLINHVPDDFTFSDEELDDCWEWALSLFKIKSDQDGSQASTKQQLYSMCKPSDKHPSLEGKEIGKMLKTTINRHSGIQRTNLFRMNFVSINLSDISSNNSISPALLRAPAQLNIYLGIFIFITVTRVIQKGFLLPIIDRYDAICKIRQFLSEYTHQVAFTLFALATVDRFLSTHHSNSYRMWSNRFSLTYKLIPAVIIFWFLCTFHRLIFYSNSTGSCGPLSAGIYVPFDAYFEVIMSGVVPPVLFITLGCLLLRNVRIVARRRVAVAGVPPTTSTKNSLQIQQIDSQLSVMITLQSFVAVPSFLPFGAQNLYSSITRSWPRSPLYAAWENIIIETIRLFSYLFYSTSFYVCLISSRGFRKQALDSFGIRRYKKTFVAQTNATN</sequence>
<evidence type="ECO:0000256" key="7">
    <source>
        <dbReference type="SAM" id="Phobius"/>
    </source>
</evidence>
<gene>
    <name evidence="8" type="ORF">XAT740_LOCUS2303</name>
</gene>
<evidence type="ECO:0000256" key="5">
    <source>
        <dbReference type="ARBA" id="ARBA00047597"/>
    </source>
</evidence>
<keyword evidence="9" id="KW-1185">Reference proteome</keyword>
<keyword evidence="7" id="KW-1133">Transmembrane helix</keyword>
<keyword evidence="7" id="KW-0472">Membrane</keyword>
<evidence type="ECO:0000256" key="4">
    <source>
        <dbReference type="ARBA" id="ARBA00022695"/>
    </source>
</evidence>
<dbReference type="InterPro" id="IPR000768">
    <property type="entry name" value="ART"/>
</dbReference>
<reference evidence="8" key="1">
    <citation type="submission" date="2021-02" db="EMBL/GenBank/DDBJ databases">
        <authorList>
            <person name="Nowell W R."/>
        </authorList>
    </citation>
    <scope>NUCLEOTIDE SEQUENCE</scope>
</reference>
<dbReference type="PROSITE" id="PS51996">
    <property type="entry name" value="TR_MART"/>
    <property type="match status" value="1"/>
</dbReference>
<feature type="transmembrane region" description="Helical" evidence="7">
    <location>
        <begin position="999"/>
        <end position="1022"/>
    </location>
</feature>
<evidence type="ECO:0000256" key="1">
    <source>
        <dbReference type="ARBA" id="ARBA00009558"/>
    </source>
</evidence>
<dbReference type="GO" id="GO:0016779">
    <property type="term" value="F:nucleotidyltransferase activity"/>
    <property type="evidence" value="ECO:0007669"/>
    <property type="project" value="UniProtKB-KW"/>
</dbReference>
<dbReference type="AlphaFoldDB" id="A0A813RYK5"/>
<dbReference type="EMBL" id="CAJNOR010000078">
    <property type="protein sequence ID" value="CAF0787402.1"/>
    <property type="molecule type" value="Genomic_DNA"/>
</dbReference>
<dbReference type="SUPFAM" id="SSF81321">
    <property type="entry name" value="Family A G protein-coupled receptor-like"/>
    <property type="match status" value="1"/>
</dbReference>
<protein>
    <recommendedName>
        <fullName evidence="6">NAD(P)(+)--arginine ADP-ribosyltransferase</fullName>
        <ecNumber evidence="6">2.4.2.31</ecNumber>
    </recommendedName>
    <alternativeName>
        <fullName evidence="6">Mono(ADP-ribosyl)transferase</fullName>
    </alternativeName>
</protein>